<dbReference type="PANTHER" id="PTHR22599">
    <property type="entry name" value="MPS ONE BINDER KINASE ACTIVATOR-LIKE MOB"/>
    <property type="match status" value="1"/>
</dbReference>
<reference evidence="3 4" key="1">
    <citation type="submission" date="2018-12" db="EMBL/GenBank/DDBJ databases">
        <title>Venturia inaequalis Genome Resource.</title>
        <authorList>
            <person name="Lichtner F.J."/>
        </authorList>
    </citation>
    <scope>NUCLEOTIDE SEQUENCE [LARGE SCALE GENOMIC DNA]</scope>
    <source>
        <strain evidence="3 4">120213</strain>
    </source>
</reference>
<evidence type="ECO:0000313" key="4">
    <source>
        <dbReference type="Proteomes" id="UP000447873"/>
    </source>
</evidence>
<feature type="binding site" evidence="1">
    <location>
        <position position="142"/>
    </location>
    <ligand>
        <name>Zn(2+)</name>
        <dbReference type="ChEBI" id="CHEBI:29105"/>
    </ligand>
</feature>
<dbReference type="SMART" id="SM01388">
    <property type="entry name" value="Mob1_phocein"/>
    <property type="match status" value="1"/>
</dbReference>
<comment type="caution">
    <text evidence="3">The sequence shown here is derived from an EMBL/GenBank/DDBJ whole genome shotgun (WGS) entry which is preliminary data.</text>
</comment>
<evidence type="ECO:0000256" key="2">
    <source>
        <dbReference type="SAM" id="MobiDB-lite"/>
    </source>
</evidence>
<organism evidence="3 4">
    <name type="scientific">Venturia inaequalis</name>
    <name type="common">Apple scab fungus</name>
    <dbReference type="NCBI Taxonomy" id="5025"/>
    <lineage>
        <taxon>Eukaryota</taxon>
        <taxon>Fungi</taxon>
        <taxon>Dikarya</taxon>
        <taxon>Ascomycota</taxon>
        <taxon>Pezizomycotina</taxon>
        <taxon>Dothideomycetes</taxon>
        <taxon>Pleosporomycetidae</taxon>
        <taxon>Venturiales</taxon>
        <taxon>Venturiaceae</taxon>
        <taxon>Venturia</taxon>
    </lineage>
</organism>
<feature type="region of interest" description="Disordered" evidence="2">
    <location>
        <begin position="266"/>
        <end position="648"/>
    </location>
</feature>
<feature type="binding site" evidence="1">
    <location>
        <position position="147"/>
    </location>
    <ligand>
        <name>Zn(2+)</name>
        <dbReference type="ChEBI" id="CHEBI:29105"/>
    </ligand>
</feature>
<name>A0A8H3UW73_VENIN</name>
<dbReference type="InterPro" id="IPR005301">
    <property type="entry name" value="MOB_kinase_act_fam"/>
</dbReference>
<dbReference type="AlphaFoldDB" id="A0A8H3UW73"/>
<protein>
    <recommendedName>
        <fullName evidence="5">Mob1 family protein</fullName>
    </recommendedName>
</protein>
<keyword evidence="1" id="KW-0479">Metal-binding</keyword>
<sequence length="648" mass="70193">MAASPSSSPRLPSPPPMAEDQLGPKSPIAGSLHLDNLFADGASQRIRPGTKAADMPDGPPLVPLKDIDSPFQLTEHLRALYSNAIHPKGSYKVVPIDRLTAKRLAQPPDGIDKYLWLLELCRFLCQESNTVIVALFSGDTPCSAQTCNEMRASEWQYLCAVHDPPKPCCAIDYCCHTLDWAATTLTSPKNFPSRLALGTAQGNEHQQLRQLTNIFRRVYRIFAHAWFQHREMFWKVESKSGIYVFFKAVCDMYGLIPEDNYTVPPEAEGIESLPPPTKQGPTLLKRGEESRKSENNLPEQAAGAAAGTINTSGHTTKRHRQTPSVDAGLITTVPEETEEDEDKNSKAQEAALLSSKTSTVKDLKFEPTTADEENSEAKMDDEHMSEDTSEEEMAPANTTEESEEASAADTSHVTQDGSSGGEIAEVATATEPSDALPSSLVLTSGSQSLAVGPQAEDKLEVKSQTSHPESEDPHISETKILDDPPILSTPTEVSSLEKGETSTLDSSNPALAAETLDKETGKTTENELLEPAHQSPQPHPQLLSHQSTPQSLQQSTPQSVHHQTVPSAHHRVASQPIQRDESEVIQPSEAPLESGATLLEATDQAPDLTTKKEEAPAVGEADLQPEDDIADPKADAKDGEEATKTVED</sequence>
<proteinExistence type="predicted"/>
<gene>
    <name evidence="3" type="ORF">EG328_001822</name>
</gene>
<dbReference type="Gene3D" id="1.20.140.30">
    <property type="entry name" value="MOB kinase activator"/>
    <property type="match status" value="1"/>
</dbReference>
<feature type="compositionally biased region" description="Basic and acidic residues" evidence="2">
    <location>
        <begin position="468"/>
        <end position="482"/>
    </location>
</feature>
<evidence type="ECO:0000256" key="1">
    <source>
        <dbReference type="PIRSR" id="PIRSR605301-1"/>
    </source>
</evidence>
<keyword evidence="1" id="KW-0862">Zinc</keyword>
<dbReference type="EMBL" id="WNWS01000147">
    <property type="protein sequence ID" value="KAE9977789.1"/>
    <property type="molecule type" value="Genomic_DNA"/>
</dbReference>
<dbReference type="InterPro" id="IPR036703">
    <property type="entry name" value="MOB_kinase_act_sf"/>
</dbReference>
<feature type="region of interest" description="Disordered" evidence="2">
    <location>
        <begin position="1"/>
        <end position="28"/>
    </location>
</feature>
<feature type="compositionally biased region" description="Basic and acidic residues" evidence="2">
    <location>
        <begin position="515"/>
        <end position="525"/>
    </location>
</feature>
<feature type="compositionally biased region" description="Polar residues" evidence="2">
    <location>
        <begin position="440"/>
        <end position="449"/>
    </location>
</feature>
<accession>A0A8H3UW73</accession>
<feature type="binding site" evidence="1">
    <location>
        <position position="224"/>
    </location>
    <ligand>
        <name>Zn(2+)</name>
        <dbReference type="ChEBI" id="CHEBI:29105"/>
    </ligand>
</feature>
<dbReference type="SUPFAM" id="SSF101152">
    <property type="entry name" value="Mob1/phocein"/>
    <property type="match status" value="1"/>
</dbReference>
<dbReference type="Pfam" id="PF03637">
    <property type="entry name" value="Mob1_phocein"/>
    <property type="match status" value="1"/>
</dbReference>
<feature type="compositionally biased region" description="Basic and acidic residues" evidence="2">
    <location>
        <begin position="375"/>
        <end position="386"/>
    </location>
</feature>
<evidence type="ECO:0008006" key="5">
    <source>
        <dbReference type="Google" id="ProtNLM"/>
    </source>
</evidence>
<feature type="binding site" evidence="1">
    <location>
        <position position="229"/>
    </location>
    <ligand>
        <name>Zn(2+)</name>
        <dbReference type="ChEBI" id="CHEBI:29105"/>
    </ligand>
</feature>
<evidence type="ECO:0000313" key="3">
    <source>
        <dbReference type="EMBL" id="KAE9977789.1"/>
    </source>
</evidence>
<feature type="compositionally biased region" description="Low complexity" evidence="2">
    <location>
        <begin position="540"/>
        <end position="559"/>
    </location>
</feature>
<feature type="compositionally biased region" description="Low complexity" evidence="2">
    <location>
        <begin position="1"/>
        <end position="10"/>
    </location>
</feature>
<dbReference type="Proteomes" id="UP000447873">
    <property type="component" value="Unassembled WGS sequence"/>
</dbReference>
<feature type="compositionally biased region" description="Basic and acidic residues" evidence="2">
    <location>
        <begin position="630"/>
        <end position="648"/>
    </location>
</feature>
<feature type="compositionally biased region" description="Basic and acidic residues" evidence="2">
    <location>
        <begin position="285"/>
        <end position="294"/>
    </location>
</feature>